<dbReference type="EMBL" id="JBHRTP010000006">
    <property type="protein sequence ID" value="MFC3106761.1"/>
    <property type="molecule type" value="Genomic_DNA"/>
</dbReference>
<dbReference type="Proteomes" id="UP001595530">
    <property type="component" value="Unassembled WGS sequence"/>
</dbReference>
<name>A0ABV7EXV0_9BURK</name>
<evidence type="ECO:0000313" key="4">
    <source>
        <dbReference type="Proteomes" id="UP001595530"/>
    </source>
</evidence>
<dbReference type="Pfam" id="PF20229">
    <property type="entry name" value="ChrB_N"/>
    <property type="match status" value="1"/>
</dbReference>
<evidence type="ECO:0000313" key="3">
    <source>
        <dbReference type="EMBL" id="MFC3106761.1"/>
    </source>
</evidence>
<organism evidence="3 4">
    <name type="scientific">Undibacterium arcticum</name>
    <dbReference type="NCBI Taxonomy" id="1762892"/>
    <lineage>
        <taxon>Bacteria</taxon>
        <taxon>Pseudomonadati</taxon>
        <taxon>Pseudomonadota</taxon>
        <taxon>Betaproteobacteria</taxon>
        <taxon>Burkholderiales</taxon>
        <taxon>Oxalobacteraceae</taxon>
        <taxon>Undibacterium</taxon>
    </lineage>
</organism>
<accession>A0ABV7EXV0</accession>
<dbReference type="RefSeq" id="WP_390322923.1">
    <property type="nucleotide sequence ID" value="NZ_JBHRTP010000006.1"/>
</dbReference>
<reference evidence="4" key="1">
    <citation type="journal article" date="2019" name="Int. J. Syst. Evol. Microbiol.">
        <title>The Global Catalogue of Microorganisms (GCM) 10K type strain sequencing project: providing services to taxonomists for standard genome sequencing and annotation.</title>
        <authorList>
            <consortium name="The Broad Institute Genomics Platform"/>
            <consortium name="The Broad Institute Genome Sequencing Center for Infectious Disease"/>
            <person name="Wu L."/>
            <person name="Ma J."/>
        </authorList>
    </citation>
    <scope>NUCLEOTIDE SEQUENCE [LARGE SCALE GENOMIC DNA]</scope>
    <source>
        <strain evidence="4">KCTC 42986</strain>
    </source>
</reference>
<protein>
    <submittedName>
        <fullName evidence="3">Chromate resistance protein ChrB domain-containing protein</fullName>
    </submittedName>
</protein>
<dbReference type="Pfam" id="PF09828">
    <property type="entry name" value="ChrB_C"/>
    <property type="match status" value="1"/>
</dbReference>
<evidence type="ECO:0000259" key="2">
    <source>
        <dbReference type="Pfam" id="PF20229"/>
    </source>
</evidence>
<sequence length="325" mass="36544">MDHKTTQWLLLVISLPTNGATARMRIWRALKSLGCASLRDGAYLLPHRTHLQQAFSDLSAETMREGGSAWLLTVHGQSEEENEAYRSLFDRNGDYAELLQAISQARKTLTGLTPQEITKLMRKLRRDYETVRAIDYFPADTSTQAEVVWIDFVNAADSILSPDEPHAVSAPIARRNISDYQGRTWATRCRLWVDRVASAWLIRRFIDREARFLWLDSPEHCPADALGFDFDGAAFTHIGDRVSFEVLLASFGLEADRGLFRLGAMVHVLDVGNGFVPEANGFEAMLAGARQRTVDDDQLLAEISVVLDSLYAHFSNDPQTSQTKR</sequence>
<evidence type="ECO:0000259" key="1">
    <source>
        <dbReference type="Pfam" id="PF09828"/>
    </source>
</evidence>
<dbReference type="InterPro" id="IPR018634">
    <property type="entry name" value="ChrB_C"/>
</dbReference>
<comment type="caution">
    <text evidence="3">The sequence shown here is derived from an EMBL/GenBank/DDBJ whole genome shotgun (WGS) entry which is preliminary data.</text>
</comment>
<gene>
    <name evidence="3" type="ORF">ACFOFO_02090</name>
</gene>
<proteinExistence type="predicted"/>
<keyword evidence="4" id="KW-1185">Reference proteome</keyword>
<dbReference type="InterPro" id="IPR046858">
    <property type="entry name" value="ChrB_N"/>
</dbReference>
<feature type="domain" description="ChrB C-terminal" evidence="1">
    <location>
        <begin position="185"/>
        <end position="314"/>
    </location>
</feature>
<feature type="domain" description="ChrB N-terminal" evidence="2">
    <location>
        <begin position="23"/>
        <end position="146"/>
    </location>
</feature>